<dbReference type="Pfam" id="PF11959">
    <property type="entry name" value="DUF3473"/>
    <property type="match status" value="1"/>
</dbReference>
<dbReference type="GO" id="GO:0005975">
    <property type="term" value="P:carbohydrate metabolic process"/>
    <property type="evidence" value="ECO:0007669"/>
    <property type="project" value="InterPro"/>
</dbReference>
<feature type="domain" description="NodB homology" evidence="1">
    <location>
        <begin position="25"/>
        <end position="295"/>
    </location>
</feature>
<dbReference type="AlphaFoldDB" id="A0A3B0YD26"/>
<accession>A0A3B0YD26</accession>
<gene>
    <name evidence="2" type="ORF">MNBD_GAMMA15-630</name>
</gene>
<dbReference type="Pfam" id="PF01522">
    <property type="entry name" value="Polysacc_deac_1"/>
    <property type="match status" value="1"/>
</dbReference>
<dbReference type="InterPro" id="IPR011330">
    <property type="entry name" value="Glyco_hydro/deAcase_b/a-brl"/>
</dbReference>
<dbReference type="GO" id="GO:0016810">
    <property type="term" value="F:hydrolase activity, acting on carbon-nitrogen (but not peptide) bonds"/>
    <property type="evidence" value="ECO:0007669"/>
    <property type="project" value="InterPro"/>
</dbReference>
<dbReference type="PANTHER" id="PTHR47561">
    <property type="entry name" value="POLYSACCHARIDE DEACETYLASE FAMILY PROTEIN (AFU_ORTHOLOGUE AFUA_6G05030)"/>
    <property type="match status" value="1"/>
</dbReference>
<dbReference type="PANTHER" id="PTHR47561:SF1">
    <property type="entry name" value="POLYSACCHARIDE DEACETYLASE FAMILY PROTEIN (AFU_ORTHOLOGUE AFUA_6G05030)"/>
    <property type="match status" value="1"/>
</dbReference>
<evidence type="ECO:0000259" key="1">
    <source>
        <dbReference type="PROSITE" id="PS51677"/>
    </source>
</evidence>
<dbReference type="InterPro" id="IPR022560">
    <property type="entry name" value="DUF3473"/>
</dbReference>
<dbReference type="InterPro" id="IPR045235">
    <property type="entry name" value="PuuE_HpPgdA-like"/>
</dbReference>
<dbReference type="InterPro" id="IPR014344">
    <property type="entry name" value="XrtA_polysacc_deacetyl"/>
</dbReference>
<sequence length="295" mass="34347">MIHNAITVDVEDYYQVSAFADTVRRDAWDSYESRVSENTRRLLDLFDQYDTKGTFFVLGCVAEREPDLIREIARRGHEIACHGFSHRLIYDQTPEVFRSETQRAKDFLEDLVQKSVKGYRAASYSITGKSLWALDILCELGFAYDSSIFPVRHDRYGVPGGERFPYLQESPKGKQIVEFPLSTWEIPGYRLPVAGGGYFRLFPYALTRTAFRAINREQQPFIFYLHPWEIDPEQPRLEGSWFSRFRHYNNLDKCYGRLEKLLQDFRFTTAEAVLYQQKNTVLTDAMRSVCGSATC</sequence>
<proteinExistence type="predicted"/>
<evidence type="ECO:0000313" key="2">
    <source>
        <dbReference type="EMBL" id="VAW73202.1"/>
    </source>
</evidence>
<reference evidence="2" key="1">
    <citation type="submission" date="2018-06" db="EMBL/GenBank/DDBJ databases">
        <authorList>
            <person name="Zhirakovskaya E."/>
        </authorList>
    </citation>
    <scope>NUCLEOTIDE SEQUENCE</scope>
</reference>
<dbReference type="EMBL" id="UOFN01000013">
    <property type="protein sequence ID" value="VAW73202.1"/>
    <property type="molecule type" value="Genomic_DNA"/>
</dbReference>
<organism evidence="2">
    <name type="scientific">hydrothermal vent metagenome</name>
    <dbReference type="NCBI Taxonomy" id="652676"/>
    <lineage>
        <taxon>unclassified sequences</taxon>
        <taxon>metagenomes</taxon>
        <taxon>ecological metagenomes</taxon>
    </lineage>
</organism>
<protein>
    <submittedName>
        <fullName evidence="2">FIG004655: Polysaccharide deacetylase</fullName>
    </submittedName>
</protein>
<dbReference type="Gene3D" id="3.20.20.370">
    <property type="entry name" value="Glycoside hydrolase/deacetylase"/>
    <property type="match status" value="1"/>
</dbReference>
<dbReference type="InterPro" id="IPR002509">
    <property type="entry name" value="NODB_dom"/>
</dbReference>
<dbReference type="CDD" id="cd10941">
    <property type="entry name" value="CE4_PuuE_HpPgdA_like_2"/>
    <property type="match status" value="1"/>
</dbReference>
<dbReference type="SUPFAM" id="SSF88713">
    <property type="entry name" value="Glycoside hydrolase/deacetylase"/>
    <property type="match status" value="1"/>
</dbReference>
<name>A0A3B0YD26_9ZZZZ</name>
<dbReference type="PROSITE" id="PS51677">
    <property type="entry name" value="NODB"/>
    <property type="match status" value="1"/>
</dbReference>
<dbReference type="NCBIfam" id="TIGR03006">
    <property type="entry name" value="pepcterm_polyde"/>
    <property type="match status" value="1"/>
</dbReference>